<dbReference type="EMBL" id="CP062006">
    <property type="protein sequence ID" value="QTC87049.1"/>
    <property type="molecule type" value="Genomic_DNA"/>
</dbReference>
<evidence type="ECO:0000313" key="2">
    <source>
        <dbReference type="EMBL" id="QTC87049.1"/>
    </source>
</evidence>
<evidence type="ECO:0000313" key="3">
    <source>
        <dbReference type="Proteomes" id="UP000663942"/>
    </source>
</evidence>
<sequence length="155" mass="16660">MSSSFSSVRHMRLEPAPAPEWRALASSVAAKLERISTSEHRDHDRQGRILQVVAAAGRRGVSQAEIAGALATSPSCVTRIIDRLEKEGLIDRRQHPTDRRINTVHVTPSGAAKVDQERRRSATAGETALARMSVAELAALDGLLSRIVTPHAGGS</sequence>
<dbReference type="SUPFAM" id="SSF46785">
    <property type="entry name" value="Winged helix' DNA-binding domain"/>
    <property type="match status" value="1"/>
</dbReference>
<feature type="domain" description="HTH marR-type" evidence="1">
    <location>
        <begin position="1"/>
        <end position="149"/>
    </location>
</feature>
<dbReference type="InterPro" id="IPR039422">
    <property type="entry name" value="MarR/SlyA-like"/>
</dbReference>
<reference evidence="2 3" key="1">
    <citation type="submission" date="2020-09" db="EMBL/GenBank/DDBJ databases">
        <title>Brevundimonas sp. LVF1 isolated from an oligotrophic pond in Goettingen, Germany.</title>
        <authorList>
            <person name="Friedrich I."/>
            <person name="Klassen A."/>
            <person name="Neubauer H."/>
            <person name="Schneider D."/>
            <person name="Hertel R."/>
            <person name="Daniel R."/>
        </authorList>
    </citation>
    <scope>NUCLEOTIDE SEQUENCE [LARGE SCALE GENOMIC DNA]</scope>
    <source>
        <strain evidence="2 3">LVF1</strain>
    </source>
</reference>
<dbReference type="InterPro" id="IPR036390">
    <property type="entry name" value="WH_DNA-bd_sf"/>
</dbReference>
<name>A0ABX7SHC5_9CAUL</name>
<dbReference type="InterPro" id="IPR000835">
    <property type="entry name" value="HTH_MarR-typ"/>
</dbReference>
<dbReference type="RefSeq" id="WP_207822973.1">
    <property type="nucleotide sequence ID" value="NZ_CP062006.1"/>
</dbReference>
<dbReference type="PROSITE" id="PS50995">
    <property type="entry name" value="HTH_MARR_2"/>
    <property type="match status" value="1"/>
</dbReference>
<dbReference type="SMART" id="SM00347">
    <property type="entry name" value="HTH_MARR"/>
    <property type="match status" value="1"/>
</dbReference>
<proteinExistence type="predicted"/>
<organism evidence="2 3">
    <name type="scientific">Brevundimonas pondensis</name>
    <dbReference type="NCBI Taxonomy" id="2774189"/>
    <lineage>
        <taxon>Bacteria</taxon>
        <taxon>Pseudomonadati</taxon>
        <taxon>Pseudomonadota</taxon>
        <taxon>Alphaproteobacteria</taxon>
        <taxon>Caulobacterales</taxon>
        <taxon>Caulobacteraceae</taxon>
        <taxon>Brevundimonas</taxon>
    </lineage>
</organism>
<keyword evidence="3" id="KW-1185">Reference proteome</keyword>
<protein>
    <submittedName>
        <fullName evidence="2">MarR family transcriptional regulator</fullName>
    </submittedName>
</protein>
<dbReference type="Pfam" id="PF01047">
    <property type="entry name" value="MarR"/>
    <property type="match status" value="1"/>
</dbReference>
<dbReference type="PANTHER" id="PTHR33164">
    <property type="entry name" value="TRANSCRIPTIONAL REGULATOR, MARR FAMILY"/>
    <property type="match status" value="1"/>
</dbReference>
<dbReference type="PANTHER" id="PTHR33164:SF43">
    <property type="entry name" value="HTH-TYPE TRANSCRIPTIONAL REPRESSOR YETL"/>
    <property type="match status" value="1"/>
</dbReference>
<dbReference type="Proteomes" id="UP000663942">
    <property type="component" value="Chromosome"/>
</dbReference>
<gene>
    <name evidence="2" type="ORF">IFE19_13060</name>
</gene>
<dbReference type="InterPro" id="IPR036388">
    <property type="entry name" value="WH-like_DNA-bd_sf"/>
</dbReference>
<dbReference type="PRINTS" id="PR00598">
    <property type="entry name" value="HTHMARR"/>
</dbReference>
<dbReference type="Gene3D" id="1.10.10.10">
    <property type="entry name" value="Winged helix-like DNA-binding domain superfamily/Winged helix DNA-binding domain"/>
    <property type="match status" value="1"/>
</dbReference>
<accession>A0ABX7SHC5</accession>
<evidence type="ECO:0000259" key="1">
    <source>
        <dbReference type="PROSITE" id="PS50995"/>
    </source>
</evidence>